<keyword evidence="3" id="KW-1185">Reference proteome</keyword>
<organism evidence="2 3">
    <name type="scientific">Cyclocybe aegerita</name>
    <name type="common">Black poplar mushroom</name>
    <name type="synonym">Agrocybe aegerita</name>
    <dbReference type="NCBI Taxonomy" id="1973307"/>
    <lineage>
        <taxon>Eukaryota</taxon>
        <taxon>Fungi</taxon>
        <taxon>Dikarya</taxon>
        <taxon>Basidiomycota</taxon>
        <taxon>Agaricomycotina</taxon>
        <taxon>Agaricomycetes</taxon>
        <taxon>Agaricomycetidae</taxon>
        <taxon>Agaricales</taxon>
        <taxon>Agaricineae</taxon>
        <taxon>Bolbitiaceae</taxon>
        <taxon>Cyclocybe</taxon>
    </lineage>
</organism>
<protein>
    <submittedName>
        <fullName evidence="2">Uncharacterized protein</fullName>
    </submittedName>
</protein>
<feature type="region of interest" description="Disordered" evidence="1">
    <location>
        <begin position="1"/>
        <end position="27"/>
    </location>
</feature>
<proteinExistence type="predicted"/>
<sequence>MFLDIEAGVTDKEEEEQGELEDKDKHKHEEQIYNDVELYEAVTRHSQLMRTIDDTGEDFWEDILAQVRQQGRSSSVMETFNNQEDMRLQENDMIFEIGCLVGHEESVAFKVLSLATHPTFPQTLAPSIVVRSTIPGCIYTEVDDMTQARALAHRIPELNTNNICPVSLDE</sequence>
<dbReference type="AlphaFoldDB" id="A0A8S0VS61"/>
<comment type="caution">
    <text evidence="2">The sequence shown here is derived from an EMBL/GenBank/DDBJ whole genome shotgun (WGS) entry which is preliminary data.</text>
</comment>
<dbReference type="EMBL" id="CACVBS010000052">
    <property type="protein sequence ID" value="CAA7265989.1"/>
    <property type="molecule type" value="Genomic_DNA"/>
</dbReference>
<evidence type="ECO:0000313" key="2">
    <source>
        <dbReference type="EMBL" id="CAA7265989.1"/>
    </source>
</evidence>
<dbReference type="GO" id="GO:0006354">
    <property type="term" value="P:DNA-templated transcription elongation"/>
    <property type="evidence" value="ECO:0007669"/>
    <property type="project" value="InterPro"/>
</dbReference>
<dbReference type="Gene3D" id="3.30.70.940">
    <property type="entry name" value="NusG, N-terminal domain"/>
    <property type="match status" value="1"/>
</dbReference>
<reference evidence="2 3" key="1">
    <citation type="submission" date="2020-01" db="EMBL/GenBank/DDBJ databases">
        <authorList>
            <person name="Gupta K D."/>
        </authorList>
    </citation>
    <scope>NUCLEOTIDE SEQUENCE [LARGE SCALE GENOMIC DNA]</scope>
</reference>
<dbReference type="OrthoDB" id="3066781at2759"/>
<evidence type="ECO:0000313" key="3">
    <source>
        <dbReference type="Proteomes" id="UP000467700"/>
    </source>
</evidence>
<accession>A0A8S0VS61</accession>
<dbReference type="Proteomes" id="UP000467700">
    <property type="component" value="Unassembled WGS sequence"/>
</dbReference>
<evidence type="ECO:0000256" key="1">
    <source>
        <dbReference type="SAM" id="MobiDB-lite"/>
    </source>
</evidence>
<gene>
    <name evidence="2" type="ORF">AAE3_LOCUS8233</name>
</gene>
<dbReference type="InterPro" id="IPR036735">
    <property type="entry name" value="NGN_dom_sf"/>
</dbReference>
<name>A0A8S0VS61_CYCAE</name>